<dbReference type="Pfam" id="PF08448">
    <property type="entry name" value="PAS_4"/>
    <property type="match status" value="1"/>
</dbReference>
<dbReference type="PANTHER" id="PTHR44757:SF2">
    <property type="entry name" value="BIOFILM ARCHITECTURE MAINTENANCE PROTEIN MBAA"/>
    <property type="match status" value="1"/>
</dbReference>
<dbReference type="PROSITE" id="PS50113">
    <property type="entry name" value="PAC"/>
    <property type="match status" value="1"/>
</dbReference>
<proteinExistence type="predicted"/>
<evidence type="ECO:0000259" key="2">
    <source>
        <dbReference type="PROSITE" id="PS50113"/>
    </source>
</evidence>
<dbReference type="InterPro" id="IPR035965">
    <property type="entry name" value="PAS-like_dom_sf"/>
</dbReference>
<dbReference type="SUPFAM" id="SSF55785">
    <property type="entry name" value="PYP-like sensor domain (PAS domain)"/>
    <property type="match status" value="2"/>
</dbReference>
<dbReference type="AlphaFoldDB" id="X0T480"/>
<organism evidence="3">
    <name type="scientific">marine sediment metagenome</name>
    <dbReference type="NCBI Taxonomy" id="412755"/>
    <lineage>
        <taxon>unclassified sequences</taxon>
        <taxon>metagenomes</taxon>
        <taxon>ecological metagenomes</taxon>
    </lineage>
</organism>
<feature type="non-terminal residue" evidence="3">
    <location>
        <position position="184"/>
    </location>
</feature>
<comment type="caution">
    <text evidence="3">The sequence shown here is derived from an EMBL/GenBank/DDBJ whole genome shotgun (WGS) entry which is preliminary data.</text>
</comment>
<feature type="domain" description="PAC" evidence="2">
    <location>
        <begin position="75"/>
        <end position="130"/>
    </location>
</feature>
<dbReference type="Gene3D" id="3.30.450.20">
    <property type="entry name" value="PAS domain"/>
    <property type="match status" value="2"/>
</dbReference>
<dbReference type="InterPro" id="IPR000700">
    <property type="entry name" value="PAS-assoc_C"/>
</dbReference>
<dbReference type="EMBL" id="BARS01005278">
    <property type="protein sequence ID" value="GAF70875.1"/>
    <property type="molecule type" value="Genomic_DNA"/>
</dbReference>
<dbReference type="InterPro" id="IPR013767">
    <property type="entry name" value="PAS_fold"/>
</dbReference>
<evidence type="ECO:0008006" key="4">
    <source>
        <dbReference type="Google" id="ProtNLM"/>
    </source>
</evidence>
<sequence>MEKFVWLDKLFDSLSFPTLIFAPDMTIFAANQKFLMKYNYTEKKLIGRKCYQILYQSKDPCPEQSCPLPRVLADKKGTSSLKKTTGRNGAEVYEDRVFSPILNNNGDVGYIIVSLRDVTRTKLLEIESQKTNEFLENIIASSASAILVADMKGVILRMNESARKLFGYTDKVAVGTSIAEYLYT</sequence>
<dbReference type="InterPro" id="IPR000014">
    <property type="entry name" value="PAS"/>
</dbReference>
<dbReference type="PANTHER" id="PTHR44757">
    <property type="entry name" value="DIGUANYLATE CYCLASE DGCP"/>
    <property type="match status" value="1"/>
</dbReference>
<protein>
    <recommendedName>
        <fullName evidence="4">PAS domain-containing protein</fullName>
    </recommendedName>
</protein>
<gene>
    <name evidence="3" type="ORF">S01H1_10330</name>
</gene>
<evidence type="ECO:0000313" key="3">
    <source>
        <dbReference type="EMBL" id="GAF70875.1"/>
    </source>
</evidence>
<dbReference type="InterPro" id="IPR013656">
    <property type="entry name" value="PAS_4"/>
</dbReference>
<name>X0T480_9ZZZZ</name>
<dbReference type="Pfam" id="PF00989">
    <property type="entry name" value="PAS"/>
    <property type="match status" value="1"/>
</dbReference>
<accession>X0T480</accession>
<feature type="domain" description="PAS" evidence="1">
    <location>
        <begin position="131"/>
        <end position="184"/>
    </location>
</feature>
<dbReference type="CDD" id="cd00130">
    <property type="entry name" value="PAS"/>
    <property type="match status" value="2"/>
</dbReference>
<reference evidence="3" key="1">
    <citation type="journal article" date="2014" name="Front. Microbiol.">
        <title>High frequency of phylogenetically diverse reductive dehalogenase-homologous genes in deep subseafloor sedimentary metagenomes.</title>
        <authorList>
            <person name="Kawai M."/>
            <person name="Futagami T."/>
            <person name="Toyoda A."/>
            <person name="Takaki Y."/>
            <person name="Nishi S."/>
            <person name="Hori S."/>
            <person name="Arai W."/>
            <person name="Tsubouchi T."/>
            <person name="Morono Y."/>
            <person name="Uchiyama I."/>
            <person name="Ito T."/>
            <person name="Fujiyama A."/>
            <person name="Inagaki F."/>
            <person name="Takami H."/>
        </authorList>
    </citation>
    <scope>NUCLEOTIDE SEQUENCE</scope>
    <source>
        <strain evidence="3">Expedition CK06-06</strain>
    </source>
</reference>
<dbReference type="GO" id="GO:0006355">
    <property type="term" value="P:regulation of DNA-templated transcription"/>
    <property type="evidence" value="ECO:0007669"/>
    <property type="project" value="InterPro"/>
</dbReference>
<evidence type="ECO:0000259" key="1">
    <source>
        <dbReference type="PROSITE" id="PS50112"/>
    </source>
</evidence>
<dbReference type="PROSITE" id="PS50112">
    <property type="entry name" value="PAS"/>
    <property type="match status" value="1"/>
</dbReference>
<dbReference type="NCBIfam" id="TIGR00229">
    <property type="entry name" value="sensory_box"/>
    <property type="match status" value="1"/>
</dbReference>
<dbReference type="InterPro" id="IPR052155">
    <property type="entry name" value="Biofilm_reg_signaling"/>
</dbReference>